<dbReference type="Proteomes" id="UP001199525">
    <property type="component" value="Unassembled WGS sequence"/>
</dbReference>
<dbReference type="Pfam" id="PF00668">
    <property type="entry name" value="Condensation"/>
    <property type="match status" value="1"/>
</dbReference>
<keyword evidence="3" id="KW-1185">Reference proteome</keyword>
<name>A0ABS8ICM3_9NOSO</name>
<evidence type="ECO:0000313" key="2">
    <source>
        <dbReference type="EMBL" id="MCC5601606.1"/>
    </source>
</evidence>
<protein>
    <submittedName>
        <fullName evidence="2">Condensation domain-containing protein</fullName>
    </submittedName>
</protein>
<dbReference type="Gene3D" id="3.30.559.30">
    <property type="entry name" value="Nonribosomal peptide synthetase, condensation domain"/>
    <property type="match status" value="1"/>
</dbReference>
<sequence>MKTENIEDIYELTPLEKGILFHCLYAENESQLYFFQHLYTVRNLDTDIFEKSWQFLVDRHTILRTGFYWEEIDNPLQVVYKQVKVSINQYDWRNLDRIEQENKLENFIKSDRELNFDISRPCLMRLSLIRLTDDFYQLIWTYNFIIIDGWTGALLMDEFAQIYEALVQNKEISLAPTRPYRDYINWLQEQDIAKTEIFWRQTLQGVKRPTPLTYIERIDKSSSQEERYDEEIIKISSEKTRTIESLVKKYRLTLATIINGIWAILLSRYSRLSDVMYGCTVTGRPTDLYCSESIAGVFVNTLPICVKVETNQSWLSWMQNLQIQLAETRKYEYTPLTEIHNWSEIPRDIDLFDSHVVIEQLPDVKFTHDYWEEFLGFTLGKLYYKGNYPLALVIYPEEELSIAFSYDSRRFDVSTIIGILRDIEMLLHQFIADPNIQIKDLLFSTEKQRLITSILENEVSVLGVSKS</sequence>
<reference evidence="2 3" key="1">
    <citation type="journal article" date="2021" name="Microorganisms">
        <title>Genome Evolution of Filamentous Cyanobacterium Nostoc Species: From Facultative Symbiosis to Free Living.</title>
        <authorList>
            <person name="Huo D."/>
            <person name="Li H."/>
            <person name="Cai F."/>
            <person name="Guo X."/>
            <person name="Qiao Z."/>
            <person name="Wang W."/>
            <person name="Yu G."/>
            <person name="Li R."/>
        </authorList>
    </citation>
    <scope>NUCLEOTIDE SEQUENCE [LARGE SCALE GENOMIC DNA]</scope>
    <source>
        <strain evidence="2 3">CHAB 5714</strain>
    </source>
</reference>
<dbReference type="PANTHER" id="PTHR45398:SF1">
    <property type="entry name" value="ENZYME, PUTATIVE (JCVI)-RELATED"/>
    <property type="match status" value="1"/>
</dbReference>
<dbReference type="SUPFAM" id="SSF52777">
    <property type="entry name" value="CoA-dependent acyltransferases"/>
    <property type="match status" value="2"/>
</dbReference>
<dbReference type="InterPro" id="IPR023213">
    <property type="entry name" value="CAT-like_dom_sf"/>
</dbReference>
<dbReference type="Gene3D" id="3.30.559.10">
    <property type="entry name" value="Chloramphenicol acetyltransferase-like domain"/>
    <property type="match status" value="1"/>
</dbReference>
<feature type="domain" description="Condensation" evidence="1">
    <location>
        <begin position="7"/>
        <end position="449"/>
    </location>
</feature>
<gene>
    <name evidence="2" type="ORF">LC586_20965</name>
</gene>
<comment type="caution">
    <text evidence="2">The sequence shown here is derived from an EMBL/GenBank/DDBJ whole genome shotgun (WGS) entry which is preliminary data.</text>
</comment>
<dbReference type="RefSeq" id="WP_229486618.1">
    <property type="nucleotide sequence ID" value="NZ_JAIVFQ010000034.1"/>
</dbReference>
<evidence type="ECO:0000313" key="3">
    <source>
        <dbReference type="Proteomes" id="UP001199525"/>
    </source>
</evidence>
<dbReference type="EMBL" id="JAIVFQ010000034">
    <property type="protein sequence ID" value="MCC5601606.1"/>
    <property type="molecule type" value="Genomic_DNA"/>
</dbReference>
<dbReference type="InterPro" id="IPR001242">
    <property type="entry name" value="Condensation_dom"/>
</dbReference>
<organism evidence="2 3">
    <name type="scientific">Nostoc favosum CHAB5714</name>
    <dbReference type="NCBI Taxonomy" id="2780399"/>
    <lineage>
        <taxon>Bacteria</taxon>
        <taxon>Bacillati</taxon>
        <taxon>Cyanobacteriota</taxon>
        <taxon>Cyanophyceae</taxon>
        <taxon>Nostocales</taxon>
        <taxon>Nostocaceae</taxon>
        <taxon>Nostoc</taxon>
        <taxon>Nostoc favosum</taxon>
    </lineage>
</organism>
<accession>A0ABS8ICM3</accession>
<proteinExistence type="predicted"/>
<dbReference type="CDD" id="cd19543">
    <property type="entry name" value="DCL_NRPS"/>
    <property type="match status" value="1"/>
</dbReference>
<evidence type="ECO:0000259" key="1">
    <source>
        <dbReference type="Pfam" id="PF00668"/>
    </source>
</evidence>
<dbReference type="PANTHER" id="PTHR45398">
    <property type="match status" value="1"/>
</dbReference>